<dbReference type="InterPro" id="IPR019406">
    <property type="entry name" value="APLF_PBZ"/>
</dbReference>
<evidence type="ECO:0000313" key="4">
    <source>
        <dbReference type="EMBL" id="PIK53557.1"/>
    </source>
</evidence>
<feature type="compositionally biased region" description="Acidic residues" evidence="1">
    <location>
        <begin position="394"/>
        <end position="403"/>
    </location>
</feature>
<organism evidence="4 5">
    <name type="scientific">Stichopus japonicus</name>
    <name type="common">Sea cucumber</name>
    <dbReference type="NCBI Taxonomy" id="307972"/>
    <lineage>
        <taxon>Eukaryota</taxon>
        <taxon>Metazoa</taxon>
        <taxon>Echinodermata</taxon>
        <taxon>Eleutherozoa</taxon>
        <taxon>Echinozoa</taxon>
        <taxon>Holothuroidea</taxon>
        <taxon>Aspidochirotacea</taxon>
        <taxon>Aspidochirotida</taxon>
        <taxon>Stichopodidae</taxon>
        <taxon>Apostichopus</taxon>
    </lineage>
</organism>
<feature type="compositionally biased region" description="Basic and acidic residues" evidence="1">
    <location>
        <begin position="436"/>
        <end position="448"/>
    </location>
</feature>
<feature type="compositionally biased region" description="Basic residues" evidence="1">
    <location>
        <begin position="244"/>
        <end position="261"/>
    </location>
</feature>
<feature type="compositionally biased region" description="Basic and acidic residues" evidence="1">
    <location>
        <begin position="173"/>
        <end position="183"/>
    </location>
</feature>
<reference evidence="4 5" key="1">
    <citation type="journal article" date="2017" name="PLoS Biol.">
        <title>The sea cucumber genome provides insights into morphological evolution and visceral regeneration.</title>
        <authorList>
            <person name="Zhang X."/>
            <person name="Sun L."/>
            <person name="Yuan J."/>
            <person name="Sun Y."/>
            <person name="Gao Y."/>
            <person name="Zhang L."/>
            <person name="Li S."/>
            <person name="Dai H."/>
            <person name="Hamel J.F."/>
            <person name="Liu C."/>
            <person name="Yu Y."/>
            <person name="Liu S."/>
            <person name="Lin W."/>
            <person name="Guo K."/>
            <person name="Jin S."/>
            <person name="Xu P."/>
            <person name="Storey K.B."/>
            <person name="Huan P."/>
            <person name="Zhang T."/>
            <person name="Zhou Y."/>
            <person name="Zhang J."/>
            <person name="Lin C."/>
            <person name="Li X."/>
            <person name="Xing L."/>
            <person name="Huo D."/>
            <person name="Sun M."/>
            <person name="Wang L."/>
            <person name="Mercier A."/>
            <person name="Li F."/>
            <person name="Yang H."/>
            <person name="Xiang J."/>
        </authorList>
    </citation>
    <scope>NUCLEOTIDE SEQUENCE [LARGE SCALE GENOMIC DNA]</scope>
    <source>
        <strain evidence="4">Shaxun</strain>
        <tissue evidence="4">Muscle</tissue>
    </source>
</reference>
<dbReference type="STRING" id="307972.A0A2G8KZY1"/>
<feature type="compositionally biased region" description="Acidic residues" evidence="1">
    <location>
        <begin position="333"/>
        <end position="362"/>
    </location>
</feature>
<gene>
    <name evidence="4" type="ORF">BSL78_09578</name>
</gene>
<dbReference type="PANTHER" id="PTHR21315:SF2">
    <property type="entry name" value="APRATAXIN AND PNK-LIKE FACTOR"/>
    <property type="match status" value="1"/>
</dbReference>
<evidence type="ECO:0000313" key="5">
    <source>
        <dbReference type="Proteomes" id="UP000230750"/>
    </source>
</evidence>
<sequence>MSGVELKPCGVSSGDNILVPLGSTTVGRGPFLGISDKRVSRNHAILDIEDGKFRVKPIHVNPTYFSKTGDSKLKPLKKDEWKELENGNRISLTPNEHIFEVMIDDRPVQSLTQSPRSSIGTASPVKTFKDSPLKSQTEDKEEEDAPSPACRKLDFHADNNDSTAEEETNDGQEEVKKSLSNEKDDGDEEDSTPLGEEDEMDVKPPSEDNKKYAKPVNRNRELPAWMLNLPSGQEEEPQKEQPKVAKKAKAAPKASSRAKKRPANEISDEEEEEEVKPPAKKRGAPARTPRKKTATLYKEDEEEEDEEDEAPVPELKKRTSSRGRQTTRVSYVDDVEVDDDEGDEEFVAARDDEEEEESDWEEASSPKKGKGKGKGKSPRGAKAKKRKGRRSTYSDEESSEEDVYIPKPTKRTAKILSDSQRSTDSETTNSRRRRNRSDDKENGDETRKPCPYGSKCYRKNPRHNKDFSHPDDDDYKSESEIVEPDEDDKAECPYGLNCYRTNLEHKKQFKHPLSSDRPQRQTRRGRGSRRERKHEDAPDTYDYEDSFLDDKKKKRGHSPDEDV</sequence>
<dbReference type="EMBL" id="MRZV01000282">
    <property type="protein sequence ID" value="PIK53557.1"/>
    <property type="molecule type" value="Genomic_DNA"/>
</dbReference>
<dbReference type="SUPFAM" id="SSF49879">
    <property type="entry name" value="SMAD/FHA domain"/>
    <property type="match status" value="1"/>
</dbReference>
<feature type="compositionally biased region" description="Basic and acidic residues" evidence="1">
    <location>
        <begin position="201"/>
        <end position="211"/>
    </location>
</feature>
<dbReference type="GO" id="GO:0005634">
    <property type="term" value="C:nucleus"/>
    <property type="evidence" value="ECO:0007669"/>
    <property type="project" value="TreeGrafter"/>
</dbReference>
<protein>
    <submittedName>
        <fullName evidence="4">Putative aprataxin and PNK-like factor isoform X2</fullName>
    </submittedName>
</protein>
<evidence type="ECO:0000259" key="2">
    <source>
        <dbReference type="Pfam" id="PF00498"/>
    </source>
</evidence>
<evidence type="ECO:0000259" key="3">
    <source>
        <dbReference type="Pfam" id="PF10283"/>
    </source>
</evidence>
<dbReference type="PANTHER" id="PTHR21315">
    <property type="entry name" value="APRATAXIN AND PNK-LIKE FACTOR-RELATED"/>
    <property type="match status" value="1"/>
</dbReference>
<dbReference type="GO" id="GO:0008408">
    <property type="term" value="F:3'-5' exonuclease activity"/>
    <property type="evidence" value="ECO:0007669"/>
    <property type="project" value="InterPro"/>
</dbReference>
<dbReference type="OrthoDB" id="10256774at2759"/>
<dbReference type="GO" id="GO:0035861">
    <property type="term" value="C:site of double-strand break"/>
    <property type="evidence" value="ECO:0007669"/>
    <property type="project" value="TreeGrafter"/>
</dbReference>
<feature type="compositionally biased region" description="Polar residues" evidence="1">
    <location>
        <begin position="110"/>
        <end position="121"/>
    </location>
</feature>
<feature type="compositionally biased region" description="Acidic residues" evidence="1">
    <location>
        <begin position="299"/>
        <end position="311"/>
    </location>
</feature>
<dbReference type="InterPro" id="IPR000253">
    <property type="entry name" value="FHA_dom"/>
</dbReference>
<proteinExistence type="predicted"/>
<dbReference type="InterPro" id="IPR008984">
    <property type="entry name" value="SMAD_FHA_dom_sf"/>
</dbReference>
<dbReference type="CDD" id="cd22717">
    <property type="entry name" value="FHA_APLF"/>
    <property type="match status" value="1"/>
</dbReference>
<feature type="compositionally biased region" description="Basic residues" evidence="1">
    <location>
        <begin position="278"/>
        <end position="293"/>
    </location>
</feature>
<feature type="compositionally biased region" description="Basic residues" evidence="1">
    <location>
        <begin position="520"/>
        <end position="532"/>
    </location>
</feature>
<dbReference type="AlphaFoldDB" id="A0A2G8KZY1"/>
<dbReference type="InterPro" id="IPR039253">
    <property type="entry name" value="APLF"/>
</dbReference>
<name>A0A2G8KZY1_STIJA</name>
<feature type="domain" description="FHA" evidence="2">
    <location>
        <begin position="32"/>
        <end position="92"/>
    </location>
</feature>
<feature type="compositionally biased region" description="Basic residues" evidence="1">
    <location>
        <begin position="367"/>
        <end position="390"/>
    </location>
</feature>
<dbReference type="GO" id="GO:0006302">
    <property type="term" value="P:double-strand break repair"/>
    <property type="evidence" value="ECO:0007669"/>
    <property type="project" value="InterPro"/>
</dbReference>
<feature type="compositionally biased region" description="Acidic residues" evidence="1">
    <location>
        <begin position="163"/>
        <end position="172"/>
    </location>
</feature>
<accession>A0A2G8KZY1</accession>
<feature type="compositionally biased region" description="Acidic residues" evidence="1">
    <location>
        <begin position="538"/>
        <end position="547"/>
    </location>
</feature>
<feature type="compositionally biased region" description="Basic and acidic residues" evidence="1">
    <location>
        <begin position="127"/>
        <end position="138"/>
    </location>
</feature>
<feature type="domain" description="PBZ-type" evidence="3">
    <location>
        <begin position="447"/>
        <end position="472"/>
    </location>
</feature>
<evidence type="ECO:0000256" key="1">
    <source>
        <dbReference type="SAM" id="MobiDB-lite"/>
    </source>
</evidence>
<feature type="compositionally biased region" description="Acidic residues" evidence="1">
    <location>
        <begin position="184"/>
        <end position="200"/>
    </location>
</feature>
<feature type="compositionally biased region" description="Acidic residues" evidence="1">
    <location>
        <begin position="471"/>
        <end position="489"/>
    </location>
</feature>
<dbReference type="Pfam" id="PF10283">
    <property type="entry name" value="zf-CCHH"/>
    <property type="match status" value="2"/>
</dbReference>
<comment type="caution">
    <text evidence="4">The sequence shown here is derived from an EMBL/GenBank/DDBJ whole genome shotgun (WGS) entry which is preliminary data.</text>
</comment>
<dbReference type="Gene3D" id="2.60.200.20">
    <property type="match status" value="1"/>
</dbReference>
<dbReference type="Proteomes" id="UP000230750">
    <property type="component" value="Unassembled WGS sequence"/>
</dbReference>
<dbReference type="Pfam" id="PF00498">
    <property type="entry name" value="FHA"/>
    <property type="match status" value="1"/>
</dbReference>
<feature type="domain" description="PBZ-type" evidence="3">
    <location>
        <begin position="490"/>
        <end position="512"/>
    </location>
</feature>
<dbReference type="FunFam" id="2.60.200.20:FF:000061">
    <property type="entry name" value="Zgc:165656 protein"/>
    <property type="match status" value="1"/>
</dbReference>
<keyword evidence="5" id="KW-1185">Reference proteome</keyword>
<dbReference type="GO" id="GO:0003906">
    <property type="term" value="F:DNA-(apurinic or apyrimidinic site) endonuclease activity"/>
    <property type="evidence" value="ECO:0007669"/>
    <property type="project" value="InterPro"/>
</dbReference>
<feature type="region of interest" description="Disordered" evidence="1">
    <location>
        <begin position="110"/>
        <end position="563"/>
    </location>
</feature>